<dbReference type="KEGG" id="ppp:112277716"/>
<dbReference type="EnsemblPlants" id="Pp3c26_13080V3.3">
    <property type="protein sequence ID" value="Pp3c26_13080V3.3"/>
    <property type="gene ID" value="Pp3c26_13080"/>
</dbReference>
<dbReference type="OMA" id="ADLQHEC"/>
<evidence type="ECO:0000259" key="1">
    <source>
        <dbReference type="Pfam" id="PF02713"/>
    </source>
</evidence>
<reference evidence="3" key="3">
    <citation type="submission" date="2020-12" db="UniProtKB">
        <authorList>
            <consortium name="EnsemblPlants"/>
        </authorList>
    </citation>
    <scope>IDENTIFICATION</scope>
</reference>
<dbReference type="InterPro" id="IPR023393">
    <property type="entry name" value="START-like_dom_sf"/>
</dbReference>
<evidence type="ECO:0000313" key="3">
    <source>
        <dbReference type="EnsemblPlants" id="Pp3c26_13080V3.1"/>
    </source>
</evidence>
<dbReference type="GeneID" id="112277716"/>
<evidence type="ECO:0000313" key="4">
    <source>
        <dbReference type="Proteomes" id="UP000006727"/>
    </source>
</evidence>
<accession>A9RFP1</accession>
<dbReference type="PaxDb" id="3218-PP1S6_373V6.1"/>
<dbReference type="EnsemblPlants" id="Pp3c26_13080V3.1">
    <property type="protein sequence ID" value="Pp3c26_13080V3.1"/>
    <property type="gene ID" value="Pp3c26_13080"/>
</dbReference>
<dbReference type="SUPFAM" id="SSF55961">
    <property type="entry name" value="Bet v1-like"/>
    <property type="match status" value="1"/>
</dbReference>
<dbReference type="Gramene" id="Pp3c26_13080V3.4">
    <property type="protein sequence ID" value="Pp3c26_13080V3.4"/>
    <property type="gene ID" value="Pp3c26_13080"/>
</dbReference>
<evidence type="ECO:0000313" key="2">
    <source>
        <dbReference type="EMBL" id="PNR27106.1"/>
    </source>
</evidence>
<dbReference type="EnsemblPlants" id="Pp3c26_13080V3.4">
    <property type="protein sequence ID" value="Pp3c26_13080V3.4"/>
    <property type="gene ID" value="Pp3c26_13080"/>
</dbReference>
<dbReference type="EMBL" id="ABEU02000026">
    <property type="protein sequence ID" value="PNR27106.1"/>
    <property type="molecule type" value="Genomic_DNA"/>
</dbReference>
<dbReference type="AlphaFoldDB" id="A9RFP1"/>
<sequence>MEVHSDNGEVKALDGVEGEGKSVLEDEAWESAEFVHEPPMLKITQPKGSFCQIDARFSVALPPDGVFNIITDPNNRRVFKNIKEVVYRKVLEDDGNRQLVEVEQLGRWRFLMLSGTFSSRVIVEQNREEKLMLFDLSRQGMMKKFSGSWKIEPMLASELSIGSRENNATPGSWVNFQQVLEPAIVPPWPLNGYVRGVTERIIREMLADLQLECLRLSQVNNS</sequence>
<keyword evidence="4" id="KW-1185">Reference proteome</keyword>
<dbReference type="Pfam" id="PF02713">
    <property type="entry name" value="DUF220"/>
    <property type="match status" value="1"/>
</dbReference>
<gene>
    <name evidence="3" type="primary">LOC112277716</name>
    <name evidence="2" type="ORF">PHYPA_030587</name>
</gene>
<reference evidence="2 4" key="1">
    <citation type="journal article" date="2008" name="Science">
        <title>The Physcomitrella genome reveals evolutionary insights into the conquest of land by plants.</title>
        <authorList>
            <person name="Rensing S."/>
            <person name="Lang D."/>
            <person name="Zimmer A."/>
            <person name="Terry A."/>
            <person name="Salamov A."/>
            <person name="Shapiro H."/>
            <person name="Nishiyama T."/>
            <person name="Perroud P.-F."/>
            <person name="Lindquist E."/>
            <person name="Kamisugi Y."/>
            <person name="Tanahashi T."/>
            <person name="Sakakibara K."/>
            <person name="Fujita T."/>
            <person name="Oishi K."/>
            <person name="Shin-I T."/>
            <person name="Kuroki Y."/>
            <person name="Toyoda A."/>
            <person name="Suzuki Y."/>
            <person name="Hashimoto A."/>
            <person name="Yamaguchi K."/>
            <person name="Sugano A."/>
            <person name="Kohara Y."/>
            <person name="Fujiyama A."/>
            <person name="Anterola A."/>
            <person name="Aoki S."/>
            <person name="Ashton N."/>
            <person name="Barbazuk W.B."/>
            <person name="Barker E."/>
            <person name="Bennetzen J."/>
            <person name="Bezanilla M."/>
            <person name="Blankenship R."/>
            <person name="Cho S.H."/>
            <person name="Dutcher S."/>
            <person name="Estelle M."/>
            <person name="Fawcett J.A."/>
            <person name="Gundlach H."/>
            <person name="Hanada K."/>
            <person name="Heyl A."/>
            <person name="Hicks K.A."/>
            <person name="Hugh J."/>
            <person name="Lohr M."/>
            <person name="Mayer K."/>
            <person name="Melkozernov A."/>
            <person name="Murata T."/>
            <person name="Nelson D."/>
            <person name="Pils B."/>
            <person name="Prigge M."/>
            <person name="Reiss B."/>
            <person name="Renner T."/>
            <person name="Rombauts S."/>
            <person name="Rushton P."/>
            <person name="Sanderfoot A."/>
            <person name="Schween G."/>
            <person name="Shiu S.-H."/>
            <person name="Stueber K."/>
            <person name="Theodoulou F.L."/>
            <person name="Tu H."/>
            <person name="Van de Peer Y."/>
            <person name="Verrier P.J."/>
            <person name="Waters E."/>
            <person name="Wood A."/>
            <person name="Yang L."/>
            <person name="Cove D."/>
            <person name="Cuming A."/>
            <person name="Hasebe M."/>
            <person name="Lucas S."/>
            <person name="Mishler D.B."/>
            <person name="Reski R."/>
            <person name="Grigoriev I."/>
            <person name="Quatrano R.S."/>
            <person name="Boore J.L."/>
        </authorList>
    </citation>
    <scope>NUCLEOTIDE SEQUENCE [LARGE SCALE GENOMIC DNA]</scope>
    <source>
        <strain evidence="3 4">cv. Gransden 2004</strain>
    </source>
</reference>
<organism evidence="2">
    <name type="scientific">Physcomitrium patens</name>
    <name type="common">Spreading-leaved earth moss</name>
    <name type="synonym">Physcomitrella patens</name>
    <dbReference type="NCBI Taxonomy" id="3218"/>
    <lineage>
        <taxon>Eukaryota</taxon>
        <taxon>Viridiplantae</taxon>
        <taxon>Streptophyta</taxon>
        <taxon>Embryophyta</taxon>
        <taxon>Bryophyta</taxon>
        <taxon>Bryophytina</taxon>
        <taxon>Bryopsida</taxon>
        <taxon>Funariidae</taxon>
        <taxon>Funariales</taxon>
        <taxon>Funariaceae</taxon>
        <taxon>Physcomitrium</taxon>
    </lineage>
</organism>
<dbReference type="Proteomes" id="UP000006727">
    <property type="component" value="Chromosome 26"/>
</dbReference>
<dbReference type="HOGENOM" id="CLU_041491_0_0_1"/>
<dbReference type="RefSeq" id="XP_024366129.1">
    <property type="nucleotide sequence ID" value="XM_024510361.2"/>
</dbReference>
<dbReference type="Gramene" id="Pp3c26_13080V3.1">
    <property type="protein sequence ID" value="Pp3c26_13080V3.1"/>
    <property type="gene ID" value="Pp3c26_13080"/>
</dbReference>
<dbReference type="eggNOG" id="ENOG502QUTS">
    <property type="taxonomic scope" value="Eukaryota"/>
</dbReference>
<dbReference type="Gene3D" id="3.30.530.20">
    <property type="match status" value="1"/>
</dbReference>
<proteinExistence type="predicted"/>
<dbReference type="PANTHER" id="PTHR31385:SF15">
    <property type="entry name" value="COENZYME Q-BINDING PROTEIN COQ10 START DOMAIN-CONTAINING PROTEIN"/>
    <property type="match status" value="1"/>
</dbReference>
<name>A9RFP1_PHYPA</name>
<feature type="domain" description="DUF220" evidence="1">
    <location>
        <begin position="114"/>
        <end position="155"/>
    </location>
</feature>
<dbReference type="PANTHER" id="PTHR31385">
    <property type="entry name" value="PUTATIVE (DUF220)-RELATED"/>
    <property type="match status" value="1"/>
</dbReference>
<dbReference type="InterPro" id="IPR003863">
    <property type="entry name" value="DUF220"/>
</dbReference>
<dbReference type="EnsemblPlants" id="Pp3c26_13080V3.2">
    <property type="protein sequence ID" value="Pp3c26_13080V3.2"/>
    <property type="gene ID" value="Pp3c26_13080"/>
</dbReference>
<dbReference type="Gramene" id="Pp3c26_13080V3.3">
    <property type="protein sequence ID" value="Pp3c26_13080V3.3"/>
    <property type="gene ID" value="Pp3c26_13080"/>
</dbReference>
<reference evidence="2 4" key="2">
    <citation type="journal article" date="2018" name="Plant J.">
        <title>The Physcomitrella patens chromosome-scale assembly reveals moss genome structure and evolution.</title>
        <authorList>
            <person name="Lang D."/>
            <person name="Ullrich K.K."/>
            <person name="Murat F."/>
            <person name="Fuchs J."/>
            <person name="Jenkins J."/>
            <person name="Haas F.B."/>
            <person name="Piednoel M."/>
            <person name="Gundlach H."/>
            <person name="Van Bel M."/>
            <person name="Meyberg R."/>
            <person name="Vives C."/>
            <person name="Morata J."/>
            <person name="Symeonidi A."/>
            <person name="Hiss M."/>
            <person name="Muchero W."/>
            <person name="Kamisugi Y."/>
            <person name="Saleh O."/>
            <person name="Blanc G."/>
            <person name="Decker E.L."/>
            <person name="van Gessel N."/>
            <person name="Grimwood J."/>
            <person name="Hayes R.D."/>
            <person name="Graham S.W."/>
            <person name="Gunter L.E."/>
            <person name="McDaniel S.F."/>
            <person name="Hoernstein S.N.W."/>
            <person name="Larsson A."/>
            <person name="Li F.W."/>
            <person name="Perroud P.F."/>
            <person name="Phillips J."/>
            <person name="Ranjan P."/>
            <person name="Rokshar D.S."/>
            <person name="Rothfels C.J."/>
            <person name="Schneider L."/>
            <person name="Shu S."/>
            <person name="Stevenson D.W."/>
            <person name="Thummler F."/>
            <person name="Tillich M."/>
            <person name="Villarreal Aguilar J.C."/>
            <person name="Widiez T."/>
            <person name="Wong G.K."/>
            <person name="Wymore A."/>
            <person name="Zhang Y."/>
            <person name="Zimmer A.D."/>
            <person name="Quatrano R.S."/>
            <person name="Mayer K.F.X."/>
            <person name="Goodstein D."/>
            <person name="Casacuberta J.M."/>
            <person name="Vandepoele K."/>
            <person name="Reski R."/>
            <person name="Cuming A.C."/>
            <person name="Tuskan G.A."/>
            <person name="Maumus F."/>
            <person name="Salse J."/>
            <person name="Schmutz J."/>
            <person name="Rensing S.A."/>
        </authorList>
    </citation>
    <scope>NUCLEOTIDE SEQUENCE [LARGE SCALE GENOMIC DNA]</scope>
    <source>
        <strain evidence="3 4">cv. Gransden 2004</strain>
    </source>
</reference>
<dbReference type="OrthoDB" id="530906at2759"/>
<protein>
    <recommendedName>
        <fullName evidence="1">DUF220 domain-containing protein</fullName>
    </recommendedName>
</protein>
<dbReference type="Gramene" id="Pp3c26_13080V3.2">
    <property type="protein sequence ID" value="Pp3c26_13080V3.2"/>
    <property type="gene ID" value="Pp3c26_13080"/>
</dbReference>